<feature type="region of interest" description="Disordered" evidence="1">
    <location>
        <begin position="58"/>
        <end position="85"/>
    </location>
</feature>
<dbReference type="EMBL" id="LT854253">
    <property type="protein sequence ID" value="SMR43334.1"/>
    <property type="molecule type" value="Genomic_DNA"/>
</dbReference>
<sequence>MMVEIWKNEADVLQLGIANIAEPFGHQWPAKGRSEKRIEREVLIRRLDHGLTKSGLWPQQGGHCRAGTTSPCHKQPVKRSHKRNDGEQEWIVPTRINAYPLRRKVMDEKERHSVGEHVFLVILLLGGLLLKRLVSAALHAATALGPANPTADALGAAAMFIKKIP</sequence>
<organism evidence="2 3">
    <name type="scientific">Zymoseptoria tritici ST99CH_1E4</name>
    <dbReference type="NCBI Taxonomy" id="1276532"/>
    <lineage>
        <taxon>Eukaryota</taxon>
        <taxon>Fungi</taxon>
        <taxon>Dikarya</taxon>
        <taxon>Ascomycota</taxon>
        <taxon>Pezizomycotina</taxon>
        <taxon>Dothideomycetes</taxon>
        <taxon>Dothideomycetidae</taxon>
        <taxon>Mycosphaerellales</taxon>
        <taxon>Mycosphaerellaceae</taxon>
        <taxon>Zymoseptoria</taxon>
    </lineage>
</organism>
<dbReference type="Proteomes" id="UP000245764">
    <property type="component" value="Chromosome 1"/>
</dbReference>
<reference evidence="3" key="1">
    <citation type="submission" date="2017-05" db="EMBL/GenBank/DDBJ databases">
        <authorList>
            <person name="Song R."/>
            <person name="Chenine A.L."/>
            <person name="Ruprecht R.M."/>
        </authorList>
    </citation>
    <scope>NUCLEOTIDE SEQUENCE [LARGE SCALE GENOMIC DNA]</scope>
</reference>
<accession>A0A2H1FQ22</accession>
<dbReference type="AlphaFoldDB" id="A0A2H1FQ22"/>
<proteinExistence type="predicted"/>
<protein>
    <submittedName>
        <fullName evidence="2">Uncharacterized protein</fullName>
    </submittedName>
</protein>
<gene>
    <name evidence="2" type="ORF">ZT1E4_G2112</name>
</gene>
<evidence type="ECO:0000256" key="1">
    <source>
        <dbReference type="SAM" id="MobiDB-lite"/>
    </source>
</evidence>
<evidence type="ECO:0000313" key="2">
    <source>
        <dbReference type="EMBL" id="SMR43334.1"/>
    </source>
</evidence>
<name>A0A2H1FQ22_ZYMTR</name>
<evidence type="ECO:0000313" key="3">
    <source>
        <dbReference type="Proteomes" id="UP000245764"/>
    </source>
</evidence>